<dbReference type="InterPro" id="IPR007044">
    <property type="entry name" value="Cyclodeamin/CycHdrlase"/>
</dbReference>
<evidence type="ECO:0000313" key="3">
    <source>
        <dbReference type="Proteomes" id="UP000664218"/>
    </source>
</evidence>
<dbReference type="Gene3D" id="1.20.120.680">
    <property type="entry name" value="Formiminotetrahydrofolate cyclodeaminase monomer, up-and-down helical bundle"/>
    <property type="match status" value="1"/>
</dbReference>
<sequence>MLRELTINDFTSVLGEGKATPGGGAAAALSASLAAALTSMVFNLTIDKKAAKDYPESVVTSMKEAREATDRFRNRYLKLMVDDAESFDGLMAAFSLPKETEEEKAQRKSSIDSAKERVLEIPYQLVKESFEMYDALKIATEYGNKNAISDAGVAAILIHSAIEGAALNVFINLAGSEVNEENISLKAQTDDYVEKSKSFKEDIVATVIDKIYGRQ</sequence>
<feature type="domain" description="Cyclodeaminase/cyclohydrolase" evidence="1">
    <location>
        <begin position="6"/>
        <end position="178"/>
    </location>
</feature>
<gene>
    <name evidence="2" type="ORF">J3A84_01805</name>
</gene>
<dbReference type="Proteomes" id="UP000664218">
    <property type="component" value="Unassembled WGS sequence"/>
</dbReference>
<dbReference type="RefSeq" id="WP_207598283.1">
    <property type="nucleotide sequence ID" value="NZ_JAFNJU010000001.1"/>
</dbReference>
<dbReference type="InterPro" id="IPR036178">
    <property type="entry name" value="Formintransfe-cycloase-like_sf"/>
</dbReference>
<keyword evidence="3" id="KW-1185">Reference proteome</keyword>
<evidence type="ECO:0000259" key="1">
    <source>
        <dbReference type="Pfam" id="PF04961"/>
    </source>
</evidence>
<dbReference type="AlphaFoldDB" id="A0A939H870"/>
<dbReference type="SUPFAM" id="SSF101262">
    <property type="entry name" value="Methenyltetrahydrofolate cyclohydrolase-like"/>
    <property type="match status" value="1"/>
</dbReference>
<proteinExistence type="predicted"/>
<reference evidence="2" key="1">
    <citation type="submission" date="2021-03" db="EMBL/GenBank/DDBJ databases">
        <title>Proteiniclasticum marinus sp. nov., isolated from tidal flat sediment.</title>
        <authorList>
            <person name="Namirimu T."/>
            <person name="Yang J.-A."/>
            <person name="Yang S.-H."/>
            <person name="Kim Y.-J."/>
            <person name="Kwon K.K."/>
        </authorList>
    </citation>
    <scope>NUCLEOTIDE SEQUENCE</scope>
    <source>
        <strain evidence="2">SCR006</strain>
    </source>
</reference>
<accession>A0A939H870</accession>
<evidence type="ECO:0000313" key="2">
    <source>
        <dbReference type="EMBL" id="MBO1263778.1"/>
    </source>
</evidence>
<comment type="caution">
    <text evidence="2">The sequence shown here is derived from an EMBL/GenBank/DDBJ whole genome shotgun (WGS) entry which is preliminary data.</text>
</comment>
<organism evidence="2 3">
    <name type="scientific">Proteiniclasticum aestuarii</name>
    <dbReference type="NCBI Taxonomy" id="2817862"/>
    <lineage>
        <taxon>Bacteria</taxon>
        <taxon>Bacillati</taxon>
        <taxon>Bacillota</taxon>
        <taxon>Clostridia</taxon>
        <taxon>Eubacteriales</taxon>
        <taxon>Clostridiaceae</taxon>
        <taxon>Proteiniclasticum</taxon>
    </lineage>
</organism>
<protein>
    <submittedName>
        <fullName evidence="2">Cyclodeaminase/cyclohydrolase family protein</fullName>
    </submittedName>
</protein>
<dbReference type="Pfam" id="PF04961">
    <property type="entry name" value="FTCD_C"/>
    <property type="match status" value="1"/>
</dbReference>
<name>A0A939H870_9CLOT</name>
<dbReference type="GO" id="GO:0003824">
    <property type="term" value="F:catalytic activity"/>
    <property type="evidence" value="ECO:0007669"/>
    <property type="project" value="InterPro"/>
</dbReference>
<dbReference type="EMBL" id="JAFNJU010000001">
    <property type="protein sequence ID" value="MBO1263778.1"/>
    <property type="molecule type" value="Genomic_DNA"/>
</dbReference>